<proteinExistence type="predicted"/>
<evidence type="ECO:0000313" key="1">
    <source>
        <dbReference type="EMBL" id="KAH7860223.1"/>
    </source>
</evidence>
<comment type="caution">
    <text evidence="1">The sequence shown here is derived from an EMBL/GenBank/DDBJ whole genome shotgun (WGS) entry which is preliminary data.</text>
</comment>
<protein>
    <submittedName>
        <fullName evidence="1">Uncharacterized protein</fullName>
    </submittedName>
</protein>
<accession>A0ACB7Z4I9</accession>
<dbReference type="Proteomes" id="UP000828048">
    <property type="component" value="Chromosome 4"/>
</dbReference>
<organism evidence="1 2">
    <name type="scientific">Vaccinium darrowii</name>
    <dbReference type="NCBI Taxonomy" id="229202"/>
    <lineage>
        <taxon>Eukaryota</taxon>
        <taxon>Viridiplantae</taxon>
        <taxon>Streptophyta</taxon>
        <taxon>Embryophyta</taxon>
        <taxon>Tracheophyta</taxon>
        <taxon>Spermatophyta</taxon>
        <taxon>Magnoliopsida</taxon>
        <taxon>eudicotyledons</taxon>
        <taxon>Gunneridae</taxon>
        <taxon>Pentapetalae</taxon>
        <taxon>asterids</taxon>
        <taxon>Ericales</taxon>
        <taxon>Ericaceae</taxon>
        <taxon>Vaccinioideae</taxon>
        <taxon>Vaccinieae</taxon>
        <taxon>Vaccinium</taxon>
    </lineage>
</organism>
<keyword evidence="2" id="KW-1185">Reference proteome</keyword>
<name>A0ACB7Z4I9_9ERIC</name>
<reference evidence="1 2" key="1">
    <citation type="journal article" date="2021" name="Hortic Res">
        <title>High-quality reference genome and annotation aids understanding of berry development for evergreen blueberry (Vaccinium darrowii).</title>
        <authorList>
            <person name="Yu J."/>
            <person name="Hulse-Kemp A.M."/>
            <person name="Babiker E."/>
            <person name="Staton M."/>
        </authorList>
    </citation>
    <scope>NUCLEOTIDE SEQUENCE [LARGE SCALE GENOMIC DNA]</scope>
    <source>
        <strain evidence="2">cv. NJ 8807/NJ 8810</strain>
        <tissue evidence="1">Young leaf</tissue>
    </source>
</reference>
<dbReference type="EMBL" id="CM037154">
    <property type="protein sequence ID" value="KAH7860223.1"/>
    <property type="molecule type" value="Genomic_DNA"/>
</dbReference>
<evidence type="ECO:0000313" key="2">
    <source>
        <dbReference type="Proteomes" id="UP000828048"/>
    </source>
</evidence>
<gene>
    <name evidence="1" type="ORF">Vadar_010930</name>
</gene>
<sequence length="252" mass="27478">MSIDGGSPPSHTLYGSSLALLQRNALVWLSSVESYTAHFWTVLPFLGTLAVLILLLIRSDFPSPLQWAVVMCINKFQVPKAVYLMVQRSYICSRSSSAVKVDPTGVVNHETRSLAKQSHVGYSGVGDVGFSVAATVGGGEEEEFTALAIAADAERMCSRRGRSLSRGGLCRLRQRRWGRRSFMVATALSRSLAALQNTCLKTWGGRPEHVKAAQDALLTRAKANSRAQLGKYTGEGESAEAKEGMFVKRYVY</sequence>